<dbReference type="EMBL" id="AP035787">
    <property type="protein sequence ID" value="BFO75729.1"/>
    <property type="molecule type" value="Genomic_DNA"/>
</dbReference>
<dbReference type="InterPro" id="IPR027417">
    <property type="entry name" value="P-loop_NTPase"/>
</dbReference>
<dbReference type="InterPro" id="IPR051309">
    <property type="entry name" value="ABCF_ATPase"/>
</dbReference>
<evidence type="ECO:0000313" key="14">
    <source>
        <dbReference type="EMBL" id="BFO75729.1"/>
    </source>
</evidence>
<evidence type="ECO:0000256" key="10">
    <source>
        <dbReference type="ARBA" id="ARBA00022884"/>
    </source>
</evidence>
<organism evidence="14">
    <name type="scientific">Prevotella sp. GTC17259</name>
    <dbReference type="NCBI Taxonomy" id="3236795"/>
    <lineage>
        <taxon>Bacteria</taxon>
        <taxon>Pseudomonadati</taxon>
        <taxon>Bacteroidota</taxon>
        <taxon>Bacteroidia</taxon>
        <taxon>Bacteroidales</taxon>
        <taxon>Prevotellaceae</taxon>
        <taxon>Prevotella</taxon>
    </lineage>
</organism>
<keyword evidence="10" id="KW-0694">RNA-binding</keyword>
<dbReference type="AlphaFoldDB" id="A0AB33J1N3"/>
<feature type="coiled-coil region" evidence="12">
    <location>
        <begin position="527"/>
        <end position="554"/>
    </location>
</feature>
<sequence>MAVQRPYLDVQNLTKSFGALVLFDKISFSVAEGQRVGLIAQNGTGKSTLLSVLTGKEGRDSGEIIYRNDLKIGYLEQSPVFDPEESVLDACFNHHGSEEKMLKAKQILTQLKISDMNQKMGELSGGQQKRVALANVLTTEPDFLILDEPTNHLDLDMIEWLEGYLLRGNKTLLMVTHDRFFLDRVCNLIVELDNRQTYTYRGNYAYYLEKRQERIDNTRAEIARANNLYKTELDWMRRMPQARGHKARYREEAFYELEAKAKQRIEERQVRLKAKNVYIGSKIFECQYVSKAWNPEKVILKDFYYNFARFEKMGIVGNNGTGKSTFIKMLLGLIPPDSGKFDIGETVRFGYFSQEGLQFNEQQKVIDVITDIAEYIDLGGGKHLTASQFLQHFMFSPEEQHNFVYKLSGGERRKLYLCSVLMRNPNFLVLDEPTNDLDIQTLQILEAYLQDFPGCVIVVSHDRYFMDKVVDHLLVFKGDGEVQDFPGNYTQYREYSALKSQEEEKKAVQTISASKNDYHNVTKRKLSFKEKREYEQLETDIAALEEKINSIETALCSGTLSVEQLTEKSKELPLLKAELDTKEMRWLELAEFA</sequence>
<dbReference type="GO" id="GO:0006412">
    <property type="term" value="P:translation"/>
    <property type="evidence" value="ECO:0007669"/>
    <property type="project" value="UniProtKB-KW"/>
</dbReference>
<dbReference type="SMART" id="SM00382">
    <property type="entry name" value="AAA"/>
    <property type="match status" value="2"/>
</dbReference>
<accession>A0AB33J1N3</accession>
<dbReference type="Pfam" id="PF12848">
    <property type="entry name" value="ABC_tran_Xtn"/>
    <property type="match status" value="1"/>
</dbReference>
<feature type="domain" description="ABC transporter" evidence="13">
    <location>
        <begin position="8"/>
        <end position="219"/>
    </location>
</feature>
<evidence type="ECO:0000256" key="3">
    <source>
        <dbReference type="ARBA" id="ARBA00022555"/>
    </source>
</evidence>
<dbReference type="InterPro" id="IPR032524">
    <property type="entry name" value="ABC_tran_C"/>
</dbReference>
<keyword evidence="7" id="KW-0378">Hydrolase</keyword>
<keyword evidence="11" id="KW-0648">Protein biosynthesis</keyword>
<dbReference type="Pfam" id="PF16326">
    <property type="entry name" value="ABC_tran_CTD"/>
    <property type="match status" value="1"/>
</dbReference>
<dbReference type="PROSITE" id="PS50893">
    <property type="entry name" value="ABC_TRANSPORTER_2"/>
    <property type="match status" value="2"/>
</dbReference>
<evidence type="ECO:0000256" key="6">
    <source>
        <dbReference type="ARBA" id="ARBA00022741"/>
    </source>
</evidence>
<dbReference type="GO" id="GO:0000049">
    <property type="term" value="F:tRNA binding"/>
    <property type="evidence" value="ECO:0007669"/>
    <property type="project" value="UniProtKB-KW"/>
</dbReference>
<dbReference type="PANTHER" id="PTHR42855:SF1">
    <property type="entry name" value="ABC TRANSPORTER DOMAIN-CONTAINING PROTEIN"/>
    <property type="match status" value="1"/>
</dbReference>
<evidence type="ECO:0000256" key="7">
    <source>
        <dbReference type="ARBA" id="ARBA00022801"/>
    </source>
</evidence>
<keyword evidence="5" id="KW-0677">Repeat</keyword>
<dbReference type="InterPro" id="IPR037118">
    <property type="entry name" value="Val-tRNA_synth_C_sf"/>
</dbReference>
<dbReference type="PANTHER" id="PTHR42855">
    <property type="entry name" value="ABC TRANSPORTER ATP-BINDING SUBUNIT"/>
    <property type="match status" value="1"/>
</dbReference>
<evidence type="ECO:0000256" key="9">
    <source>
        <dbReference type="ARBA" id="ARBA00022845"/>
    </source>
</evidence>
<comment type="similarity">
    <text evidence="1">Belongs to the ABC transporter superfamily. ABCF family. Translational throttle EttA subfamily.</text>
</comment>
<feature type="domain" description="ABC transporter" evidence="13">
    <location>
        <begin position="284"/>
        <end position="503"/>
    </location>
</feature>
<dbReference type="CDD" id="cd03221">
    <property type="entry name" value="ABCF_EF-3"/>
    <property type="match status" value="2"/>
</dbReference>
<dbReference type="GO" id="GO:0019843">
    <property type="term" value="F:rRNA binding"/>
    <property type="evidence" value="ECO:0007669"/>
    <property type="project" value="UniProtKB-KW"/>
</dbReference>
<reference evidence="14" key="1">
    <citation type="submission" date="2024-07" db="EMBL/GenBank/DDBJ databases">
        <title>Complete genome sequence of Prevotella sp. YM-2024 GTC17259.</title>
        <authorList>
            <person name="Hayashi M."/>
            <person name="Muto Y."/>
            <person name="Tanaka K."/>
            <person name="Niwa H."/>
        </authorList>
    </citation>
    <scope>NUCLEOTIDE SEQUENCE</scope>
    <source>
        <strain evidence="14">GTC17259</strain>
    </source>
</reference>
<dbReference type="GO" id="GO:0016887">
    <property type="term" value="F:ATP hydrolysis activity"/>
    <property type="evidence" value="ECO:0007669"/>
    <property type="project" value="InterPro"/>
</dbReference>
<dbReference type="GO" id="GO:0005524">
    <property type="term" value="F:ATP binding"/>
    <property type="evidence" value="ECO:0007669"/>
    <property type="project" value="UniProtKB-KW"/>
</dbReference>
<dbReference type="FunFam" id="3.40.50.300:FF:000183">
    <property type="entry name" value="ABC transporter ATP-binding protein yjjK"/>
    <property type="match status" value="1"/>
</dbReference>
<dbReference type="InterPro" id="IPR017871">
    <property type="entry name" value="ABC_transporter-like_CS"/>
</dbReference>
<dbReference type="Gene3D" id="1.10.287.380">
    <property type="entry name" value="Valyl-tRNA synthetase, C-terminal domain"/>
    <property type="match status" value="1"/>
</dbReference>
<name>A0AB33J1N3_9BACT</name>
<dbReference type="Pfam" id="PF00005">
    <property type="entry name" value="ABC_tran"/>
    <property type="match status" value="2"/>
</dbReference>
<evidence type="ECO:0000256" key="5">
    <source>
        <dbReference type="ARBA" id="ARBA00022737"/>
    </source>
</evidence>
<dbReference type="InterPro" id="IPR003593">
    <property type="entry name" value="AAA+_ATPase"/>
</dbReference>
<keyword evidence="3" id="KW-0820">tRNA-binding</keyword>
<dbReference type="InterPro" id="IPR032781">
    <property type="entry name" value="ABC_tran_Xtn"/>
</dbReference>
<keyword evidence="9" id="KW-0810">Translation regulation</keyword>
<keyword evidence="12" id="KW-0175">Coiled coil</keyword>
<dbReference type="Gene3D" id="3.40.50.300">
    <property type="entry name" value="P-loop containing nucleotide triphosphate hydrolases"/>
    <property type="match status" value="2"/>
</dbReference>
<gene>
    <name evidence="14" type="ORF">GTC17259_07790</name>
</gene>
<evidence type="ECO:0000256" key="11">
    <source>
        <dbReference type="ARBA" id="ARBA00022917"/>
    </source>
</evidence>
<dbReference type="SUPFAM" id="SSF52540">
    <property type="entry name" value="P-loop containing nucleoside triphosphate hydrolases"/>
    <property type="match status" value="2"/>
</dbReference>
<dbReference type="PROSITE" id="PS00211">
    <property type="entry name" value="ABC_TRANSPORTER_1"/>
    <property type="match status" value="1"/>
</dbReference>
<keyword evidence="6" id="KW-0547">Nucleotide-binding</keyword>
<evidence type="ECO:0000256" key="2">
    <source>
        <dbReference type="ARBA" id="ARBA00022490"/>
    </source>
</evidence>
<evidence type="ECO:0000256" key="4">
    <source>
        <dbReference type="ARBA" id="ARBA00022730"/>
    </source>
</evidence>
<dbReference type="FunFam" id="3.40.50.300:FF:000011">
    <property type="entry name" value="Putative ABC transporter ATP-binding component"/>
    <property type="match status" value="1"/>
</dbReference>
<protein>
    <submittedName>
        <fullName evidence="14">ABC-F family ATP-binding cassette domain-containing protein</fullName>
    </submittedName>
</protein>
<evidence type="ECO:0000256" key="12">
    <source>
        <dbReference type="SAM" id="Coils"/>
    </source>
</evidence>
<keyword evidence="2" id="KW-0963">Cytoplasm</keyword>
<dbReference type="InterPro" id="IPR003439">
    <property type="entry name" value="ABC_transporter-like_ATP-bd"/>
</dbReference>
<dbReference type="GO" id="GO:0003677">
    <property type="term" value="F:DNA binding"/>
    <property type="evidence" value="ECO:0007669"/>
    <property type="project" value="InterPro"/>
</dbReference>
<dbReference type="GO" id="GO:0006417">
    <property type="term" value="P:regulation of translation"/>
    <property type="evidence" value="ECO:0007669"/>
    <property type="project" value="UniProtKB-KW"/>
</dbReference>
<keyword evidence="8 14" id="KW-0067">ATP-binding</keyword>
<proteinExistence type="inferred from homology"/>
<evidence type="ECO:0000259" key="13">
    <source>
        <dbReference type="PROSITE" id="PS50893"/>
    </source>
</evidence>
<evidence type="ECO:0000256" key="1">
    <source>
        <dbReference type="ARBA" id="ARBA00005868"/>
    </source>
</evidence>
<keyword evidence="4" id="KW-0699">rRNA-binding</keyword>
<evidence type="ECO:0000256" key="8">
    <source>
        <dbReference type="ARBA" id="ARBA00022840"/>
    </source>
</evidence>